<feature type="region of interest" description="Disordered" evidence="1">
    <location>
        <begin position="93"/>
        <end position="134"/>
    </location>
</feature>
<evidence type="ECO:0000313" key="3">
    <source>
        <dbReference type="EMBL" id="OQR78390.1"/>
    </source>
</evidence>
<name>A0A1V9XY50_9ACAR</name>
<keyword evidence="4" id="KW-1185">Reference proteome</keyword>
<keyword evidence="2" id="KW-0472">Membrane</keyword>
<reference evidence="3 4" key="1">
    <citation type="journal article" date="2017" name="Gigascience">
        <title>Draft genome of the honey bee ectoparasitic mite, Tropilaelaps mercedesae, is shaped by the parasitic life history.</title>
        <authorList>
            <person name="Dong X."/>
            <person name="Armstrong S.D."/>
            <person name="Xia D."/>
            <person name="Makepeace B.L."/>
            <person name="Darby A.C."/>
            <person name="Kadowaki T."/>
        </authorList>
    </citation>
    <scope>NUCLEOTIDE SEQUENCE [LARGE SCALE GENOMIC DNA]</scope>
    <source>
        <strain evidence="3">Wuxi-XJTLU</strain>
    </source>
</reference>
<dbReference type="AlphaFoldDB" id="A0A1V9XY50"/>
<organism evidence="3 4">
    <name type="scientific">Tropilaelaps mercedesae</name>
    <dbReference type="NCBI Taxonomy" id="418985"/>
    <lineage>
        <taxon>Eukaryota</taxon>
        <taxon>Metazoa</taxon>
        <taxon>Ecdysozoa</taxon>
        <taxon>Arthropoda</taxon>
        <taxon>Chelicerata</taxon>
        <taxon>Arachnida</taxon>
        <taxon>Acari</taxon>
        <taxon>Parasitiformes</taxon>
        <taxon>Mesostigmata</taxon>
        <taxon>Gamasina</taxon>
        <taxon>Dermanyssoidea</taxon>
        <taxon>Laelapidae</taxon>
        <taxon>Tropilaelaps</taxon>
    </lineage>
</organism>
<dbReference type="EMBL" id="MNPL01002285">
    <property type="protein sequence ID" value="OQR78390.1"/>
    <property type="molecule type" value="Genomic_DNA"/>
</dbReference>
<dbReference type="InParanoid" id="A0A1V9XY50"/>
<comment type="caution">
    <text evidence="3">The sequence shown here is derived from an EMBL/GenBank/DDBJ whole genome shotgun (WGS) entry which is preliminary data.</text>
</comment>
<keyword evidence="2" id="KW-1133">Transmembrane helix</keyword>
<dbReference type="Proteomes" id="UP000192247">
    <property type="component" value="Unassembled WGS sequence"/>
</dbReference>
<evidence type="ECO:0000256" key="1">
    <source>
        <dbReference type="SAM" id="MobiDB-lite"/>
    </source>
</evidence>
<feature type="transmembrane region" description="Helical" evidence="2">
    <location>
        <begin position="20"/>
        <end position="41"/>
    </location>
</feature>
<evidence type="ECO:0000256" key="2">
    <source>
        <dbReference type="SAM" id="Phobius"/>
    </source>
</evidence>
<gene>
    <name evidence="3" type="ORF">BIW11_06442</name>
</gene>
<accession>A0A1V9XY50</accession>
<evidence type="ECO:0000313" key="4">
    <source>
        <dbReference type="Proteomes" id="UP000192247"/>
    </source>
</evidence>
<feature type="compositionally biased region" description="Polar residues" evidence="1">
    <location>
        <begin position="97"/>
        <end position="111"/>
    </location>
</feature>
<proteinExistence type="predicted"/>
<keyword evidence="2" id="KW-0812">Transmembrane</keyword>
<sequence>MVTLATTFDVERNFLDSLMTIMRASFCGIFMLLITLPLPAISSGGANCSSPCPSSNSPTLCQYPSEHHRERREFNMRLSVPFVNLKIYIPRGDSADSVKSGSQQTPQITRLTSEENCRTIFPQPPPRNSNIVIA</sequence>
<protein>
    <submittedName>
        <fullName evidence="3">Uncharacterized protein</fullName>
    </submittedName>
</protein>